<comment type="caution">
    <text evidence="2">The sequence shown here is derived from an EMBL/GenBank/DDBJ whole genome shotgun (WGS) entry which is preliminary data.</text>
</comment>
<dbReference type="PANTHER" id="PTHR20883">
    <property type="entry name" value="PHYTANOYL-COA DIOXYGENASE DOMAIN CONTAINING 1"/>
    <property type="match status" value="1"/>
</dbReference>
<organism evidence="2 3">
    <name type="scientific">Hymenobacter nitidus</name>
    <dbReference type="NCBI Taxonomy" id="2880929"/>
    <lineage>
        <taxon>Bacteria</taxon>
        <taxon>Pseudomonadati</taxon>
        <taxon>Bacteroidota</taxon>
        <taxon>Cytophagia</taxon>
        <taxon>Cytophagales</taxon>
        <taxon>Hymenobacteraceae</taxon>
        <taxon>Hymenobacter</taxon>
    </lineage>
</organism>
<evidence type="ECO:0000256" key="1">
    <source>
        <dbReference type="ARBA" id="ARBA00001954"/>
    </source>
</evidence>
<keyword evidence="2" id="KW-0560">Oxidoreductase</keyword>
<reference evidence="2" key="1">
    <citation type="submission" date="2021-10" db="EMBL/GenBank/DDBJ databases">
        <authorList>
            <person name="Dean J.D."/>
            <person name="Kim M.K."/>
            <person name="Newey C.N."/>
            <person name="Stoker T.S."/>
            <person name="Thompson D.W."/>
            <person name="Grose J.H."/>
        </authorList>
    </citation>
    <scope>NUCLEOTIDE SEQUENCE</scope>
    <source>
        <strain evidence="2">BT635</strain>
    </source>
</reference>
<keyword evidence="2" id="KW-0223">Dioxygenase</keyword>
<dbReference type="EMBL" id="JAJADQ010000002">
    <property type="protein sequence ID" value="MCB2377139.1"/>
    <property type="molecule type" value="Genomic_DNA"/>
</dbReference>
<evidence type="ECO:0000313" key="3">
    <source>
        <dbReference type="Proteomes" id="UP001165297"/>
    </source>
</evidence>
<dbReference type="GO" id="GO:0051213">
    <property type="term" value="F:dioxygenase activity"/>
    <property type="evidence" value="ECO:0007669"/>
    <property type="project" value="UniProtKB-KW"/>
</dbReference>
<dbReference type="RefSeq" id="WP_226183662.1">
    <property type="nucleotide sequence ID" value="NZ_JAJADQ010000002.1"/>
</dbReference>
<comment type="cofactor">
    <cofactor evidence="1">
        <name>Fe(2+)</name>
        <dbReference type="ChEBI" id="CHEBI:29033"/>
    </cofactor>
</comment>
<protein>
    <submittedName>
        <fullName evidence="2">Phytanoyl-CoA dioxygenase family protein</fullName>
    </submittedName>
</protein>
<dbReference type="InterPro" id="IPR008775">
    <property type="entry name" value="Phytyl_CoA_dOase-like"/>
</dbReference>
<dbReference type="Proteomes" id="UP001165297">
    <property type="component" value="Unassembled WGS sequence"/>
</dbReference>
<dbReference type="Gene3D" id="2.60.120.620">
    <property type="entry name" value="q2cbj1_9rhob like domain"/>
    <property type="match status" value="1"/>
</dbReference>
<keyword evidence="3" id="KW-1185">Reference proteome</keyword>
<dbReference type="SUPFAM" id="SSF51197">
    <property type="entry name" value="Clavaminate synthase-like"/>
    <property type="match status" value="1"/>
</dbReference>
<accession>A0ABS8ADN3</accession>
<gene>
    <name evidence="2" type="ORF">LGH70_06070</name>
</gene>
<name>A0ABS8ADN3_9BACT</name>
<dbReference type="PANTHER" id="PTHR20883:SF48">
    <property type="entry name" value="ECTOINE DIOXYGENASE"/>
    <property type="match status" value="1"/>
</dbReference>
<proteinExistence type="predicted"/>
<sequence>MPAPFDTAAADLQTQGFALLPGVLRPAETHALTAAIAAAPATGAGFRHSKELFAIRNVVGEVPALWPILAASELPQLLAVLFPQGCHLVKSIYFDKPAHSNWFVAWHQDLMISVDGKADLPGFGPWTHKAEGVAVQPPRFVLEDICTIRLHLDDCDAQNGALHVVPASHRQGPIPGPALPRHTPAAVTCPVPAGGAMLMKPLLLHASSRSTSERQRRVLHLEFSSLDLPAGLHWRERLSLSC</sequence>
<evidence type="ECO:0000313" key="2">
    <source>
        <dbReference type="EMBL" id="MCB2377139.1"/>
    </source>
</evidence>
<dbReference type="Pfam" id="PF05721">
    <property type="entry name" value="PhyH"/>
    <property type="match status" value="1"/>
</dbReference>